<dbReference type="Proteomes" id="UP001548189">
    <property type="component" value="Unassembled WGS sequence"/>
</dbReference>
<protein>
    <submittedName>
        <fullName evidence="1">Uncharacterized protein</fullName>
    </submittedName>
</protein>
<sequence length="256" mass="27629">MNLEQKLVQELQKNEQVLQIVAVEDLEKEYQARKNKFKSGAAYVAPIKDAVAAGKIIKEFGIKATKVVIKQYAGKKYVIIKGYPGARNVLTGTRYLASNPKVVRMAIGPKGIVKSVKGGFAITVVLSVGIEVFDYLIRDTATLSHLLGTVTSDLIKIGISTIAGAVAGLAVGSAAIIGSIAAAPLIAAIAVGVMTGIVLDKIDSHFGATKALIQAYDNIGVRLREIKWEFNRNMRFLEENPQWIPCLFGPCRVRGY</sequence>
<accession>A0ABV2BSP5</accession>
<name>A0ABV2BSP5_9GAMM</name>
<proteinExistence type="predicted"/>
<evidence type="ECO:0000313" key="2">
    <source>
        <dbReference type="Proteomes" id="UP001548189"/>
    </source>
</evidence>
<dbReference type="EMBL" id="JBEVCJ010000006">
    <property type="protein sequence ID" value="MET1254958.1"/>
    <property type="molecule type" value="Genomic_DNA"/>
</dbReference>
<organism evidence="1 2">
    <name type="scientific">Aliikangiella maris</name>
    <dbReference type="NCBI Taxonomy" id="3162458"/>
    <lineage>
        <taxon>Bacteria</taxon>
        <taxon>Pseudomonadati</taxon>
        <taxon>Pseudomonadota</taxon>
        <taxon>Gammaproteobacteria</taxon>
        <taxon>Oceanospirillales</taxon>
        <taxon>Pleioneaceae</taxon>
        <taxon>Aliikangiella</taxon>
    </lineage>
</organism>
<evidence type="ECO:0000313" key="1">
    <source>
        <dbReference type="EMBL" id="MET1254958.1"/>
    </source>
</evidence>
<comment type="caution">
    <text evidence="1">The sequence shown here is derived from an EMBL/GenBank/DDBJ whole genome shotgun (WGS) entry which is preliminary data.</text>
</comment>
<keyword evidence="2" id="KW-1185">Reference proteome</keyword>
<reference evidence="1 2" key="1">
    <citation type="submission" date="2024-06" db="EMBL/GenBank/DDBJ databases">
        <authorList>
            <person name="Li F."/>
        </authorList>
    </citation>
    <scope>NUCLEOTIDE SEQUENCE [LARGE SCALE GENOMIC DNA]</scope>
    <source>
        <strain evidence="1 2">GXAS 311</strain>
    </source>
</reference>
<gene>
    <name evidence="1" type="ORF">ABVT43_07465</name>
</gene>